<gene>
    <name evidence="2" type="ORF">GA0070216_11586</name>
</gene>
<feature type="transmembrane region" description="Helical" evidence="1">
    <location>
        <begin position="201"/>
        <end position="219"/>
    </location>
</feature>
<dbReference type="RefSeq" id="WP_091250960.1">
    <property type="nucleotide sequence ID" value="NZ_FMCU01000015.1"/>
</dbReference>
<dbReference type="InterPro" id="IPR045782">
    <property type="entry name" value="TrbL_3"/>
</dbReference>
<name>A0A1C5ABG8_9ACTN</name>
<reference evidence="3" key="1">
    <citation type="submission" date="2016-06" db="EMBL/GenBank/DDBJ databases">
        <authorList>
            <person name="Varghese N."/>
            <person name="Submissions Spin"/>
        </authorList>
    </citation>
    <scope>NUCLEOTIDE SEQUENCE [LARGE SCALE GENOMIC DNA]</scope>
    <source>
        <strain evidence="3">DSM 44100</strain>
    </source>
</reference>
<dbReference type="EMBL" id="FMCU01000015">
    <property type="protein sequence ID" value="SCF42545.1"/>
    <property type="molecule type" value="Genomic_DNA"/>
</dbReference>
<feature type="transmembrane region" description="Helical" evidence="1">
    <location>
        <begin position="169"/>
        <end position="189"/>
    </location>
</feature>
<dbReference type="STRING" id="121616.GA0070216_11586"/>
<accession>A0A1C5ABG8</accession>
<keyword evidence="1" id="KW-0472">Membrane</keyword>
<feature type="transmembrane region" description="Helical" evidence="1">
    <location>
        <begin position="12"/>
        <end position="32"/>
    </location>
</feature>
<dbReference type="AlphaFoldDB" id="A0A1C5ABG8"/>
<feature type="transmembrane region" description="Helical" evidence="1">
    <location>
        <begin position="52"/>
        <end position="73"/>
    </location>
</feature>
<protein>
    <recommendedName>
        <fullName evidence="4">TrbL/VirB6 plasmid conjugal transfer protein</fullName>
    </recommendedName>
</protein>
<evidence type="ECO:0008006" key="4">
    <source>
        <dbReference type="Google" id="ProtNLM"/>
    </source>
</evidence>
<dbReference type="OrthoDB" id="3417255at2"/>
<feature type="transmembrane region" description="Helical" evidence="1">
    <location>
        <begin position="239"/>
        <end position="256"/>
    </location>
</feature>
<keyword evidence="1" id="KW-0812">Transmembrane</keyword>
<evidence type="ECO:0000313" key="3">
    <source>
        <dbReference type="Proteomes" id="UP000198797"/>
    </source>
</evidence>
<evidence type="ECO:0000313" key="2">
    <source>
        <dbReference type="EMBL" id="SCF42545.1"/>
    </source>
</evidence>
<dbReference type="Proteomes" id="UP000198797">
    <property type="component" value="Unassembled WGS sequence"/>
</dbReference>
<dbReference type="Pfam" id="PF19590">
    <property type="entry name" value="TrbL_3"/>
    <property type="match status" value="1"/>
</dbReference>
<proteinExistence type="predicted"/>
<organism evidence="2 3">
    <name type="scientific">Micromonospora matsumotoense</name>
    <dbReference type="NCBI Taxonomy" id="121616"/>
    <lineage>
        <taxon>Bacteria</taxon>
        <taxon>Bacillati</taxon>
        <taxon>Actinomycetota</taxon>
        <taxon>Actinomycetes</taxon>
        <taxon>Micromonosporales</taxon>
        <taxon>Micromonosporaceae</taxon>
        <taxon>Micromonospora</taxon>
    </lineage>
</organism>
<feature type="transmembrane region" description="Helical" evidence="1">
    <location>
        <begin position="142"/>
        <end position="163"/>
    </location>
</feature>
<keyword evidence="1" id="KW-1133">Transmembrane helix</keyword>
<keyword evidence="3" id="KW-1185">Reference proteome</keyword>
<sequence>MGWFLDQALDWFTTAILACLTAIFDLITGILLHTPKVTALPQVQALTGRSVWIVDTVFVLAFVAAGVLVMVAGGGEQSRYTIKDLLPRLVVGFTAAHFSQLACAQLIDVANALTGAVSEGGSDDTGAFTAIRTHLTATQNHMVPLLFLILVLIIAVLVVTTAFQVIGRFVALLVMTAVAPLALACHALPQTDPFARLWWRSYTGCLAIPVAQAFFLTAGEQTLLDPAAMLPVFGLPADPGGTLNLLVVVVLLWTTVKIPTLMARWAGQSGRGTANMLGAVVRVVVVQQLTRAVPGLNTLRRTIR</sequence>
<evidence type="ECO:0000256" key="1">
    <source>
        <dbReference type="SAM" id="Phobius"/>
    </source>
</evidence>